<comment type="similarity">
    <text evidence="1">Belongs to the peptidase S58 family.</text>
</comment>
<dbReference type="STRING" id="192904.SAMN04488514_12710"/>
<evidence type="ECO:0000256" key="1">
    <source>
        <dbReference type="ARBA" id="ARBA00007068"/>
    </source>
</evidence>
<dbReference type="PANTHER" id="PTHR36512:SF3">
    <property type="entry name" value="BLR5678 PROTEIN"/>
    <property type="match status" value="1"/>
</dbReference>
<evidence type="ECO:0000313" key="2">
    <source>
        <dbReference type="EMBL" id="SDN12802.1"/>
    </source>
</evidence>
<accession>A0A1G9YUH7</accession>
<dbReference type="InterPro" id="IPR005321">
    <property type="entry name" value="Peptidase_S58_DmpA"/>
</dbReference>
<dbReference type="InterPro" id="IPR016117">
    <property type="entry name" value="ArgJ-like_dom_sf"/>
</dbReference>
<dbReference type="Pfam" id="PF03576">
    <property type="entry name" value="Peptidase_S58"/>
    <property type="match status" value="1"/>
</dbReference>
<name>A0A1G9YUH7_9FLAO</name>
<dbReference type="Proteomes" id="UP000199440">
    <property type="component" value="Unassembled WGS sequence"/>
</dbReference>
<dbReference type="PANTHER" id="PTHR36512">
    <property type="entry name" value="D-AMINOPEPTIDASE"/>
    <property type="match status" value="1"/>
</dbReference>
<protein>
    <submittedName>
        <fullName evidence="2">Peptidase family S58</fullName>
    </submittedName>
</protein>
<gene>
    <name evidence="2" type="ORF">SAMN04488514_12710</name>
</gene>
<dbReference type="SUPFAM" id="SSF56266">
    <property type="entry name" value="DmpA/ArgJ-like"/>
    <property type="match status" value="1"/>
</dbReference>
<reference evidence="3" key="1">
    <citation type="submission" date="2016-10" db="EMBL/GenBank/DDBJ databases">
        <authorList>
            <person name="Varghese N."/>
            <person name="Submissions S."/>
        </authorList>
    </citation>
    <scope>NUCLEOTIDE SEQUENCE [LARGE SCALE GENOMIC DNA]</scope>
    <source>
        <strain evidence="3">DSM 19886</strain>
    </source>
</reference>
<dbReference type="EMBL" id="FNGV01000027">
    <property type="protein sequence ID" value="SDN12802.1"/>
    <property type="molecule type" value="Genomic_DNA"/>
</dbReference>
<proteinExistence type="inferred from homology"/>
<organism evidence="2 3">
    <name type="scientific">Kriegella aquimaris</name>
    <dbReference type="NCBI Taxonomy" id="192904"/>
    <lineage>
        <taxon>Bacteria</taxon>
        <taxon>Pseudomonadati</taxon>
        <taxon>Bacteroidota</taxon>
        <taxon>Flavobacteriia</taxon>
        <taxon>Flavobacteriales</taxon>
        <taxon>Flavobacteriaceae</taxon>
        <taxon>Kriegella</taxon>
    </lineage>
</organism>
<evidence type="ECO:0000313" key="3">
    <source>
        <dbReference type="Proteomes" id="UP000199440"/>
    </source>
</evidence>
<dbReference type="Gene3D" id="3.60.70.12">
    <property type="entry name" value="L-amino peptidase D-ALA esterase/amidase"/>
    <property type="match status" value="1"/>
</dbReference>
<dbReference type="GO" id="GO:0004177">
    <property type="term" value="F:aminopeptidase activity"/>
    <property type="evidence" value="ECO:0007669"/>
    <property type="project" value="TreeGrafter"/>
</dbReference>
<dbReference type="AlphaFoldDB" id="A0A1G9YUH7"/>
<sequence>MGGFGGNYSGDIFIAFSTANPGAADREKAPLLKMIANDKMSGLFEATAQATEESILNALVAAETMIGKNNTTVFELPEERVIEILKKYGRIKK</sequence>
<keyword evidence="3" id="KW-1185">Reference proteome</keyword>